<dbReference type="PANTHER" id="PTHR47197">
    <property type="entry name" value="PROTEIN NIRF"/>
    <property type="match status" value="1"/>
</dbReference>
<dbReference type="InterPro" id="IPR051200">
    <property type="entry name" value="Host-pathogen_enzymatic-act"/>
</dbReference>
<sequence length="367" mass="38393">MTLFRKGTLAPRPVTAAISHTHLATRFHPAFGWLLAVGLTLASTVSQAGQMPHGQVFTANEHGASLTHIQLDEGTTTTHDIAIAPHNVQVSADGRYLLAVGERAGHAHGDDGHTHGDEPGKLKVFDALDFDGTPLAVIPVGSHPAHVVSDLSSQFAFVTNAGDASVSVIDLTAREVVATIATGEYPHGLRLSPDGSELYVANVMDGSVSVIDVAAREEVARIPVGATPVQVGFTADGAQLYVSLRDENRVAVIDTATREVTTAVEVNRLPIQVYGTPDSRLMLVANEGTSDEPDNRVSVIDTATQQIVATHEVGAGAHGISIDASGRFAFVTSLFDDSLSIIDLTTGDIVATHATGHGPNGVTWLAH</sequence>
<dbReference type="InterPro" id="IPR011964">
    <property type="entry name" value="YVTN_b-propeller_repeat"/>
</dbReference>
<dbReference type="InterPro" id="IPR015943">
    <property type="entry name" value="WD40/YVTN_repeat-like_dom_sf"/>
</dbReference>
<dbReference type="RefSeq" id="WP_234238363.1">
    <property type="nucleotide sequence ID" value="NZ_JABFTQ010000010.1"/>
</dbReference>
<dbReference type="EMBL" id="JABFTS010000001">
    <property type="protein sequence ID" value="MCE8049889.1"/>
    <property type="molecule type" value="Genomic_DNA"/>
</dbReference>
<dbReference type="Pfam" id="PF02239">
    <property type="entry name" value="Cytochrom_D1"/>
    <property type="match status" value="1"/>
</dbReference>
<dbReference type="EMBL" id="JABFTQ010000010">
    <property type="protein sequence ID" value="MCE8048108.1"/>
    <property type="molecule type" value="Genomic_DNA"/>
</dbReference>
<dbReference type="PANTHER" id="PTHR47197:SF3">
    <property type="entry name" value="DIHYDRO-HEME D1 DEHYDROGENASE"/>
    <property type="match status" value="1"/>
</dbReference>
<keyword evidence="3" id="KW-1185">Reference proteome</keyword>
<organism evidence="2 4">
    <name type="scientific">Billgrantia desiderata</name>
    <dbReference type="NCBI Taxonomy" id="52021"/>
    <lineage>
        <taxon>Bacteria</taxon>
        <taxon>Pseudomonadati</taxon>
        <taxon>Pseudomonadota</taxon>
        <taxon>Gammaproteobacteria</taxon>
        <taxon>Oceanospirillales</taxon>
        <taxon>Halomonadaceae</taxon>
        <taxon>Billgrantia</taxon>
    </lineage>
</organism>
<evidence type="ECO:0000313" key="2">
    <source>
        <dbReference type="EMBL" id="MCE8049889.1"/>
    </source>
</evidence>
<comment type="caution">
    <text evidence="2">The sequence shown here is derived from an EMBL/GenBank/DDBJ whole genome shotgun (WGS) entry which is preliminary data.</text>
</comment>
<evidence type="ECO:0000313" key="3">
    <source>
        <dbReference type="Proteomes" id="UP001320154"/>
    </source>
</evidence>
<reference evidence="2" key="1">
    <citation type="submission" date="2020-05" db="EMBL/GenBank/DDBJ databases">
        <authorList>
            <person name="Wang L."/>
            <person name="Shao Z."/>
        </authorList>
    </citation>
    <scope>NUCLEOTIDE SEQUENCE</scope>
    <source>
        <strain evidence="1">MCCC 1A05748</strain>
        <strain evidence="2">MCCC 1A05776</strain>
    </source>
</reference>
<dbReference type="SUPFAM" id="SSF51004">
    <property type="entry name" value="C-terminal (heme d1) domain of cytochrome cd1-nitrite reductase"/>
    <property type="match status" value="1"/>
</dbReference>
<reference evidence="2 3" key="2">
    <citation type="journal article" date="2021" name="Front. Microbiol.">
        <title>Aerobic Denitrification and Heterotrophic Sulfur Oxidation in the Genus Halomonas Revealed by Six Novel Species Characterizations and Genome-Based Analysis.</title>
        <authorList>
            <person name="Wang L."/>
            <person name="Shao Z."/>
        </authorList>
    </citation>
    <scope>NUCLEOTIDE SEQUENCE</scope>
    <source>
        <strain evidence="1 3">MCCC 1A05748</strain>
        <strain evidence="2">MCCC 1A05776</strain>
    </source>
</reference>
<dbReference type="Gene3D" id="2.130.10.10">
    <property type="entry name" value="YVTN repeat-like/Quinoprotein amine dehydrogenase"/>
    <property type="match status" value="3"/>
</dbReference>
<dbReference type="Proteomes" id="UP001320154">
    <property type="component" value="Unassembled WGS sequence"/>
</dbReference>
<evidence type="ECO:0000313" key="1">
    <source>
        <dbReference type="EMBL" id="MCE8048108.1"/>
    </source>
</evidence>
<dbReference type="InterPro" id="IPR011048">
    <property type="entry name" value="Haem_d1_sf"/>
</dbReference>
<gene>
    <name evidence="1" type="ORF">HOP60_15375</name>
    <name evidence="2" type="ORF">HOP61_01085</name>
</gene>
<dbReference type="AlphaFoldDB" id="A0AAW4YN56"/>
<name>A0AAW4YN56_9GAMM</name>
<dbReference type="Proteomes" id="UP001320178">
    <property type="component" value="Unassembled WGS sequence"/>
</dbReference>
<dbReference type="NCBIfam" id="TIGR02276">
    <property type="entry name" value="beta_rpt_yvtn"/>
    <property type="match status" value="3"/>
</dbReference>
<protein>
    <submittedName>
        <fullName evidence="2">Beta-propeller fold lactonase family protein</fullName>
    </submittedName>
</protein>
<proteinExistence type="predicted"/>
<evidence type="ECO:0000313" key="4">
    <source>
        <dbReference type="Proteomes" id="UP001320178"/>
    </source>
</evidence>
<accession>A0AAW4YN56</accession>